<dbReference type="Proteomes" id="UP001596074">
    <property type="component" value="Unassembled WGS sequence"/>
</dbReference>
<comment type="caution">
    <text evidence="2">The sequence shown here is derived from an EMBL/GenBank/DDBJ whole genome shotgun (WGS) entry which is preliminary data.</text>
</comment>
<evidence type="ECO:0000313" key="2">
    <source>
        <dbReference type="EMBL" id="MFC5744092.1"/>
    </source>
</evidence>
<evidence type="ECO:0000313" key="3">
    <source>
        <dbReference type="Proteomes" id="UP001596074"/>
    </source>
</evidence>
<evidence type="ECO:0008006" key="4">
    <source>
        <dbReference type="Google" id="ProtNLM"/>
    </source>
</evidence>
<accession>A0ABW0ZMX3</accession>
<organism evidence="2 3">
    <name type="scientific">Actinomadura rugatobispora</name>
    <dbReference type="NCBI Taxonomy" id="1994"/>
    <lineage>
        <taxon>Bacteria</taxon>
        <taxon>Bacillati</taxon>
        <taxon>Actinomycetota</taxon>
        <taxon>Actinomycetes</taxon>
        <taxon>Streptosporangiales</taxon>
        <taxon>Thermomonosporaceae</taxon>
        <taxon>Actinomadura</taxon>
    </lineage>
</organism>
<name>A0ABW0ZMX3_9ACTN</name>
<reference evidence="3" key="1">
    <citation type="journal article" date="2019" name="Int. J. Syst. Evol. Microbiol.">
        <title>The Global Catalogue of Microorganisms (GCM) 10K type strain sequencing project: providing services to taxonomists for standard genome sequencing and annotation.</title>
        <authorList>
            <consortium name="The Broad Institute Genomics Platform"/>
            <consortium name="The Broad Institute Genome Sequencing Center for Infectious Disease"/>
            <person name="Wu L."/>
            <person name="Ma J."/>
        </authorList>
    </citation>
    <scope>NUCLEOTIDE SEQUENCE [LARGE SCALE GENOMIC DNA]</scope>
    <source>
        <strain evidence="3">KCTC 42087</strain>
    </source>
</reference>
<dbReference type="EMBL" id="JBHSON010000001">
    <property type="protein sequence ID" value="MFC5744092.1"/>
    <property type="molecule type" value="Genomic_DNA"/>
</dbReference>
<evidence type="ECO:0000256" key="1">
    <source>
        <dbReference type="SAM" id="MobiDB-lite"/>
    </source>
</evidence>
<protein>
    <recommendedName>
        <fullName evidence="4">CopG family transcriptional regulator</fullName>
    </recommendedName>
</protein>
<keyword evidence="3" id="KW-1185">Reference proteome</keyword>
<sequence length="62" mass="6967">MSDQERARIGRKAVAFDAFLDHMPTERNPKGGDKNVFEKALDVLAEEPKKTRRAKPTKPDGT</sequence>
<gene>
    <name evidence="2" type="ORF">ACFPZN_00540</name>
</gene>
<dbReference type="RefSeq" id="WP_378278942.1">
    <property type="nucleotide sequence ID" value="NZ_JBHSON010000001.1"/>
</dbReference>
<feature type="region of interest" description="Disordered" evidence="1">
    <location>
        <begin position="42"/>
        <end position="62"/>
    </location>
</feature>
<proteinExistence type="predicted"/>